<organism evidence="1 2">
    <name type="scientific">Coraliomargarita algicola</name>
    <dbReference type="NCBI Taxonomy" id="3092156"/>
    <lineage>
        <taxon>Bacteria</taxon>
        <taxon>Pseudomonadati</taxon>
        <taxon>Verrucomicrobiota</taxon>
        <taxon>Opitutia</taxon>
        <taxon>Puniceicoccales</taxon>
        <taxon>Coraliomargaritaceae</taxon>
        <taxon>Coraliomargarita</taxon>
    </lineage>
</organism>
<gene>
    <name evidence="1" type="ORF">SH580_05585</name>
</gene>
<dbReference type="RefSeq" id="WP_319834028.1">
    <property type="nucleotide sequence ID" value="NZ_CP138858.1"/>
</dbReference>
<evidence type="ECO:0000313" key="1">
    <source>
        <dbReference type="EMBL" id="WPJ97179.1"/>
    </source>
</evidence>
<protein>
    <submittedName>
        <fullName evidence="1">Uncharacterized protein</fullName>
    </submittedName>
</protein>
<proteinExistence type="predicted"/>
<dbReference type="EMBL" id="CP138858">
    <property type="protein sequence ID" value="WPJ97179.1"/>
    <property type="molecule type" value="Genomic_DNA"/>
</dbReference>
<evidence type="ECO:0000313" key="2">
    <source>
        <dbReference type="Proteomes" id="UP001324993"/>
    </source>
</evidence>
<accession>A0ABZ0RPL6</accession>
<sequence>MKFSACTFHLLAAILLFGGISSLFGRSAQVLYFKAPKNAPQSVHIYQSATQSVEVDLKRNNFSKSFNLEDGAITLRFLGTKLQEGQEFPVAAPSLEVPADYDKVLILAFANPRNPVFPVRFKVIKANDETFGPGDRMFINFTDYRIVGNVGNQKLDLASHSIKVVSDAAKPKQSYQVRLDRVDPAIGKPYTFIRQAWRQSSTKRVLIFVYSAPGSGSVTYYSAPVHNL</sequence>
<keyword evidence="2" id="KW-1185">Reference proteome</keyword>
<dbReference type="Proteomes" id="UP001324993">
    <property type="component" value="Chromosome"/>
</dbReference>
<name>A0ABZ0RPL6_9BACT</name>
<reference evidence="1 2" key="1">
    <citation type="submission" date="2023-11" db="EMBL/GenBank/DDBJ databases">
        <title>Coraliomargarita sp. nov., isolated from marine algae.</title>
        <authorList>
            <person name="Lee J.K."/>
            <person name="Baek J.H."/>
            <person name="Kim J.M."/>
            <person name="Choi D.G."/>
            <person name="Jeon C.O."/>
        </authorList>
    </citation>
    <scope>NUCLEOTIDE SEQUENCE [LARGE SCALE GENOMIC DNA]</scope>
    <source>
        <strain evidence="1 2">J2-16</strain>
    </source>
</reference>